<protein>
    <submittedName>
        <fullName evidence="1">Uncharacterized protein</fullName>
    </submittedName>
</protein>
<reference evidence="1 2" key="1">
    <citation type="journal article" date="2019" name="Nat. Ecol. Evol.">
        <title>Megaphylogeny resolves global patterns of mushroom evolution.</title>
        <authorList>
            <person name="Varga T."/>
            <person name="Krizsan K."/>
            <person name="Foldi C."/>
            <person name="Dima B."/>
            <person name="Sanchez-Garcia M."/>
            <person name="Sanchez-Ramirez S."/>
            <person name="Szollosi G.J."/>
            <person name="Szarkandi J.G."/>
            <person name="Papp V."/>
            <person name="Albert L."/>
            <person name="Andreopoulos W."/>
            <person name="Angelini C."/>
            <person name="Antonin V."/>
            <person name="Barry K.W."/>
            <person name="Bougher N.L."/>
            <person name="Buchanan P."/>
            <person name="Buyck B."/>
            <person name="Bense V."/>
            <person name="Catcheside P."/>
            <person name="Chovatia M."/>
            <person name="Cooper J."/>
            <person name="Damon W."/>
            <person name="Desjardin D."/>
            <person name="Finy P."/>
            <person name="Geml J."/>
            <person name="Haridas S."/>
            <person name="Hughes K."/>
            <person name="Justo A."/>
            <person name="Karasinski D."/>
            <person name="Kautmanova I."/>
            <person name="Kiss B."/>
            <person name="Kocsube S."/>
            <person name="Kotiranta H."/>
            <person name="LaButti K.M."/>
            <person name="Lechner B.E."/>
            <person name="Liimatainen K."/>
            <person name="Lipzen A."/>
            <person name="Lukacs Z."/>
            <person name="Mihaltcheva S."/>
            <person name="Morgado L.N."/>
            <person name="Niskanen T."/>
            <person name="Noordeloos M.E."/>
            <person name="Ohm R.A."/>
            <person name="Ortiz-Santana B."/>
            <person name="Ovrebo C."/>
            <person name="Racz N."/>
            <person name="Riley R."/>
            <person name="Savchenko A."/>
            <person name="Shiryaev A."/>
            <person name="Soop K."/>
            <person name="Spirin V."/>
            <person name="Szebenyi C."/>
            <person name="Tomsovsky M."/>
            <person name="Tulloss R.E."/>
            <person name="Uehling J."/>
            <person name="Grigoriev I.V."/>
            <person name="Vagvolgyi C."/>
            <person name="Papp T."/>
            <person name="Martin F.M."/>
            <person name="Miettinen O."/>
            <person name="Hibbett D.S."/>
            <person name="Nagy L.G."/>
        </authorList>
    </citation>
    <scope>NUCLEOTIDE SEQUENCE [LARGE SCALE GENOMIC DNA]</scope>
    <source>
        <strain evidence="1 2">NL-1719</strain>
    </source>
</reference>
<evidence type="ECO:0000313" key="1">
    <source>
        <dbReference type="EMBL" id="TFK67671.1"/>
    </source>
</evidence>
<dbReference type="Proteomes" id="UP000308600">
    <property type="component" value="Unassembled WGS sequence"/>
</dbReference>
<accession>A0ACD3APL4</accession>
<dbReference type="EMBL" id="ML208370">
    <property type="protein sequence ID" value="TFK67671.1"/>
    <property type="molecule type" value="Genomic_DNA"/>
</dbReference>
<keyword evidence="2" id="KW-1185">Reference proteome</keyword>
<name>A0ACD3APL4_9AGAR</name>
<sequence length="119" mass="13465">MLLSLISRRKEPDQSLQLITILPLSFRPQSGIFLLLRLPHRSYRLQLVASVHPSGSTPTSGQLQESLFLLLHLFNVPLLVVHLVSTLAKSHLPMSHLSLLPPVHPTIDLRRSLRRRDCS</sequence>
<proteinExistence type="predicted"/>
<organism evidence="1 2">
    <name type="scientific">Pluteus cervinus</name>
    <dbReference type="NCBI Taxonomy" id="181527"/>
    <lineage>
        <taxon>Eukaryota</taxon>
        <taxon>Fungi</taxon>
        <taxon>Dikarya</taxon>
        <taxon>Basidiomycota</taxon>
        <taxon>Agaricomycotina</taxon>
        <taxon>Agaricomycetes</taxon>
        <taxon>Agaricomycetidae</taxon>
        <taxon>Agaricales</taxon>
        <taxon>Pluteineae</taxon>
        <taxon>Pluteaceae</taxon>
        <taxon>Pluteus</taxon>
    </lineage>
</organism>
<gene>
    <name evidence="1" type="ORF">BDN72DRAFT_86697</name>
</gene>
<evidence type="ECO:0000313" key="2">
    <source>
        <dbReference type="Proteomes" id="UP000308600"/>
    </source>
</evidence>